<comment type="similarity">
    <text evidence="1">Belongs to the universal ribosomal protein uL29 family.</text>
</comment>
<dbReference type="GO" id="GO:0000463">
    <property type="term" value="P:maturation of LSU-rRNA from tricistronic rRNA transcript (SSU-rRNA, 5.8S rRNA, LSU-rRNA)"/>
    <property type="evidence" value="ECO:0007669"/>
    <property type="project" value="InterPro"/>
</dbReference>
<dbReference type="GO" id="GO:0003729">
    <property type="term" value="F:mRNA binding"/>
    <property type="evidence" value="ECO:0007669"/>
    <property type="project" value="TreeGrafter"/>
</dbReference>
<dbReference type="Gene3D" id="1.10.287.310">
    <property type="match status" value="1"/>
</dbReference>
<organism evidence="6">
    <name type="scientific">Hirondellea gigas</name>
    <dbReference type="NCBI Taxonomy" id="1518452"/>
    <lineage>
        <taxon>Eukaryota</taxon>
        <taxon>Metazoa</taxon>
        <taxon>Ecdysozoa</taxon>
        <taxon>Arthropoda</taxon>
        <taxon>Crustacea</taxon>
        <taxon>Multicrustacea</taxon>
        <taxon>Malacostraca</taxon>
        <taxon>Eumalacostraca</taxon>
        <taxon>Peracarida</taxon>
        <taxon>Amphipoda</taxon>
        <taxon>Amphilochidea</taxon>
        <taxon>Lysianassida</taxon>
        <taxon>Lysianassidira</taxon>
        <taxon>Lysianassoidea</taxon>
        <taxon>Lysianassidae</taxon>
        <taxon>Hirondellea</taxon>
    </lineage>
</organism>
<dbReference type="Gene3D" id="6.10.250.3450">
    <property type="match status" value="1"/>
</dbReference>
<evidence type="ECO:0000313" key="7">
    <source>
        <dbReference type="EMBL" id="LAC20418.1"/>
    </source>
</evidence>
<dbReference type="FunFam" id="6.10.250.3450:FF:000001">
    <property type="entry name" value="60S ribosomal protein L35"/>
    <property type="match status" value="1"/>
</dbReference>
<evidence type="ECO:0000256" key="5">
    <source>
        <dbReference type="ARBA" id="ARBA00035334"/>
    </source>
</evidence>
<sequence>MSGRQVGTCCRLLRGKSKDELNKQLETLKQELATLRVAQVTGGVPSKLAKIRVVRRSIGAVNIVIRQTTKANLKKFYQGKKYKPLDMRRKRTHQIRKSLTKHERKLKPLKLQKKIRLHPRRRYAVKQ</sequence>
<accession>A0A2P2HXQ0</accession>
<evidence type="ECO:0000256" key="1">
    <source>
        <dbReference type="ARBA" id="ARBA00009254"/>
    </source>
</evidence>
<dbReference type="HAMAP" id="MF_00374">
    <property type="entry name" value="Ribosomal_uL29"/>
    <property type="match status" value="1"/>
</dbReference>
<protein>
    <recommendedName>
        <fullName evidence="4">Large ribosomal subunit protein uL29</fullName>
    </recommendedName>
    <alternativeName>
        <fullName evidence="5">60S ribosomal protein L35</fullName>
    </alternativeName>
</protein>
<dbReference type="NCBIfam" id="TIGR00012">
    <property type="entry name" value="L29"/>
    <property type="match status" value="1"/>
</dbReference>
<dbReference type="EMBL" id="IACT01001053">
    <property type="protein sequence ID" value="LAC20418.1"/>
    <property type="molecule type" value="mRNA"/>
</dbReference>
<dbReference type="GO" id="GO:0022625">
    <property type="term" value="C:cytosolic large ribosomal subunit"/>
    <property type="evidence" value="ECO:0007669"/>
    <property type="project" value="InterPro"/>
</dbReference>
<dbReference type="GO" id="GO:0006412">
    <property type="term" value="P:translation"/>
    <property type="evidence" value="ECO:0007669"/>
    <property type="project" value="InterPro"/>
</dbReference>
<keyword evidence="3" id="KW-0687">Ribonucleoprotein</keyword>
<dbReference type="AlphaFoldDB" id="A0A2P2HXQ0"/>
<dbReference type="GO" id="GO:0003735">
    <property type="term" value="F:structural constituent of ribosome"/>
    <property type="evidence" value="ECO:0007669"/>
    <property type="project" value="InterPro"/>
</dbReference>
<dbReference type="PANTHER" id="PTHR45722:SF2">
    <property type="entry name" value="LARGE RIBOSOMAL SUBUNIT PROTEIN UL29-RELATED"/>
    <property type="match status" value="1"/>
</dbReference>
<dbReference type="InterPro" id="IPR045059">
    <property type="entry name" value="Ribosomal_uL29_euk"/>
</dbReference>
<evidence type="ECO:0000256" key="3">
    <source>
        <dbReference type="ARBA" id="ARBA00023274"/>
    </source>
</evidence>
<reference evidence="6" key="2">
    <citation type="journal article" date="2018" name="Biosci. Biotechnol. Biochem.">
        <title>Polysaccharide hydrolase of the hadal zone amphipods Hirondellea gigas.</title>
        <authorList>
            <person name="Kobayashi H."/>
            <person name="Nagahama T."/>
            <person name="Arai W."/>
            <person name="Sasagawa Y."/>
            <person name="Umeda M."/>
            <person name="Hayashi T."/>
            <person name="Nikaido I."/>
            <person name="Watanabe H."/>
            <person name="Oguri K."/>
            <person name="Kitazato H."/>
            <person name="Fujioka K."/>
            <person name="Kido Y."/>
            <person name="Takami H."/>
        </authorList>
    </citation>
    <scope>NUCLEOTIDE SEQUENCE</scope>
    <source>
        <tissue evidence="6">Whole body</tissue>
    </source>
</reference>
<dbReference type="Pfam" id="PF00831">
    <property type="entry name" value="Ribosomal_L29"/>
    <property type="match status" value="1"/>
</dbReference>
<dbReference type="EMBL" id="IACF01000796">
    <property type="protein sequence ID" value="LAB66549.1"/>
    <property type="molecule type" value="mRNA"/>
</dbReference>
<reference evidence="7" key="1">
    <citation type="submission" date="2017-11" db="EMBL/GenBank/DDBJ databases">
        <title>The sensing device of the deep-sea amphipod.</title>
        <authorList>
            <person name="Kobayashi H."/>
            <person name="Nagahama T."/>
            <person name="Arai W."/>
            <person name="Sasagawa Y."/>
            <person name="Umeda M."/>
            <person name="Hayashi T."/>
            <person name="Nikaido I."/>
            <person name="Watanabe H."/>
            <person name="Oguri K."/>
            <person name="Kitazato H."/>
            <person name="Fujioka K."/>
            <person name="Kido Y."/>
            <person name="Takami H."/>
        </authorList>
    </citation>
    <scope>NUCLEOTIDE SEQUENCE</scope>
    <source>
        <tissue evidence="7">Whole body</tissue>
    </source>
</reference>
<dbReference type="FunFam" id="1.10.287.310:FF:000002">
    <property type="entry name" value="60S ribosomal protein L35"/>
    <property type="match status" value="1"/>
</dbReference>
<name>A0A2P2HXQ0_9CRUS</name>
<dbReference type="InterPro" id="IPR001854">
    <property type="entry name" value="Ribosomal_uL29"/>
</dbReference>
<evidence type="ECO:0000313" key="6">
    <source>
        <dbReference type="EMBL" id="LAB66549.1"/>
    </source>
</evidence>
<dbReference type="SUPFAM" id="SSF46561">
    <property type="entry name" value="Ribosomal protein L29 (L29p)"/>
    <property type="match status" value="1"/>
</dbReference>
<evidence type="ECO:0000256" key="2">
    <source>
        <dbReference type="ARBA" id="ARBA00022980"/>
    </source>
</evidence>
<dbReference type="PANTHER" id="PTHR45722">
    <property type="entry name" value="60S RIBOSOMAL PROTEIN L35"/>
    <property type="match status" value="1"/>
</dbReference>
<evidence type="ECO:0000256" key="4">
    <source>
        <dbReference type="ARBA" id="ARBA00035204"/>
    </source>
</evidence>
<dbReference type="InterPro" id="IPR036049">
    <property type="entry name" value="Ribosomal_uL29_sf"/>
</dbReference>
<proteinExistence type="evidence at transcript level"/>
<keyword evidence="2 6" id="KW-0689">Ribosomal protein</keyword>